<reference evidence="3" key="2">
    <citation type="journal article" date="2012" name="G3 (Bethesda)">
        <title>Pichia sorbitophila, an interspecies yeast hybrid reveals early steps of genome resolution following polyploidization.</title>
        <authorList>
            <person name="Leh Louis V."/>
            <person name="Despons L."/>
            <person name="Friedrich A."/>
            <person name="Martin T."/>
            <person name="Durrens P."/>
            <person name="Casaregola S."/>
            <person name="Neuveglise C."/>
            <person name="Fairhead C."/>
            <person name="Marck C."/>
            <person name="Cruz J.A."/>
            <person name="Straub M.L."/>
            <person name="Kugler V."/>
            <person name="Sacerdot C."/>
            <person name="Uzunov Z."/>
            <person name="Thierry A."/>
            <person name="Weiss S."/>
            <person name="Bleykasten C."/>
            <person name="De Montigny J."/>
            <person name="Jacques N."/>
            <person name="Jung P."/>
            <person name="Lemaire M."/>
            <person name="Mallet S."/>
            <person name="Morel G."/>
            <person name="Richard G.F."/>
            <person name="Sarkar A."/>
            <person name="Savel G."/>
            <person name="Schacherer J."/>
            <person name="Seret M.L."/>
            <person name="Talla E."/>
            <person name="Samson G."/>
            <person name="Jubin C."/>
            <person name="Poulain J."/>
            <person name="Vacherie B."/>
            <person name="Barbe V."/>
            <person name="Pelletier E."/>
            <person name="Sherman D.J."/>
            <person name="Westhof E."/>
            <person name="Weissenbach J."/>
            <person name="Baret P.V."/>
            <person name="Wincker P."/>
            <person name="Gaillardin C."/>
            <person name="Dujon B."/>
            <person name="Souciet J.L."/>
        </authorList>
    </citation>
    <scope>NUCLEOTIDE SEQUENCE [LARGE SCALE GENOMIC DNA]</scope>
    <source>
        <strain evidence="3">ATCC MYA-4447 / BCRC 22081 / CBS 7064 / NBRC 10061 / NRRL Y-12695</strain>
    </source>
</reference>
<gene>
    <name evidence="2" type="primary">Piso0_004305</name>
    <name evidence="1" type="ORF">GNLVRS01_PISO0K13958g</name>
    <name evidence="2" type="ORF">GNLVRS01_PISO0L13959g</name>
</gene>
<organism evidence="2 3">
    <name type="scientific">Pichia sorbitophila (strain ATCC MYA-4447 / BCRC 22081 / CBS 7064 / NBRC 10061 / NRRL Y-12695)</name>
    <name type="common">Hybrid yeast</name>
    <dbReference type="NCBI Taxonomy" id="559304"/>
    <lineage>
        <taxon>Eukaryota</taxon>
        <taxon>Fungi</taxon>
        <taxon>Dikarya</taxon>
        <taxon>Ascomycota</taxon>
        <taxon>Saccharomycotina</taxon>
        <taxon>Pichiomycetes</taxon>
        <taxon>Debaryomycetaceae</taxon>
        <taxon>Millerozyma</taxon>
    </lineage>
</organism>
<dbReference type="EMBL" id="FO082049">
    <property type="protein sequence ID" value="CCE83719.1"/>
    <property type="molecule type" value="Genomic_DNA"/>
</dbReference>
<protein>
    <submittedName>
        <fullName evidence="2">Piso0_004305 protein</fullName>
    </submittedName>
</protein>
<dbReference type="HOGENOM" id="CLU_1256456_0_0_1"/>
<dbReference type="InParanoid" id="G8Y820"/>
<evidence type="ECO:0000313" key="2">
    <source>
        <dbReference type="EMBL" id="CCE84750.1"/>
    </source>
</evidence>
<accession>G8Y820</accession>
<dbReference type="AlphaFoldDB" id="G8Y820"/>
<evidence type="ECO:0000313" key="3">
    <source>
        <dbReference type="Proteomes" id="UP000005222"/>
    </source>
</evidence>
<dbReference type="Proteomes" id="UP000005222">
    <property type="component" value="Chromosome L"/>
</dbReference>
<name>G8Y820_PICSO</name>
<dbReference type="Proteomes" id="UP000005222">
    <property type="component" value="Chromosome K"/>
</dbReference>
<sequence>MSTSCSPGCRSYESSRVRFSSAGSKCLDGSCSAGAQNRFFWGADVVSVVEQDSHLVLSRDVASGDGCVRGPHGRERQRRRRGGQAGHSLVLEVGGHWRACHWGCHKEGKQCCAVEEDFHAVPLKCCSACASICVMLGRVYVWMCFFFRWGCAVDSRLYVCTSRYMVTVVGGSGLLRPLYCPGCLCPSTYRDMAGFICFLPQAIKCLFPIRKWSRNAAIQP</sequence>
<reference evidence="2" key="1">
    <citation type="submission" date="2011-10" db="EMBL/GenBank/DDBJ databases">
        <authorList>
            <person name="Genoscope - CEA"/>
        </authorList>
    </citation>
    <scope>NUCLEOTIDE SEQUENCE</scope>
</reference>
<dbReference type="EMBL" id="FO082048">
    <property type="protein sequence ID" value="CCE84750.1"/>
    <property type="molecule type" value="Genomic_DNA"/>
</dbReference>
<evidence type="ECO:0000313" key="1">
    <source>
        <dbReference type="EMBL" id="CCE83719.1"/>
    </source>
</evidence>
<proteinExistence type="predicted"/>
<keyword evidence="3" id="KW-1185">Reference proteome</keyword>